<dbReference type="SMART" id="SM00345">
    <property type="entry name" value="HTH_GNTR"/>
    <property type="match status" value="1"/>
</dbReference>
<reference evidence="5 6" key="1">
    <citation type="submission" date="2020-01" db="EMBL/GenBank/DDBJ databases">
        <title>Investigation of new actinobacteria for the biodesulphurisation of diesel fuel.</title>
        <authorList>
            <person name="Athi Narayanan S.M."/>
        </authorList>
    </citation>
    <scope>NUCLEOTIDE SEQUENCE [LARGE SCALE GENOMIC DNA]</scope>
    <source>
        <strain evidence="5 6">213E</strain>
    </source>
</reference>
<dbReference type="PANTHER" id="PTHR43537">
    <property type="entry name" value="TRANSCRIPTIONAL REGULATOR, GNTR FAMILY"/>
    <property type="match status" value="1"/>
</dbReference>
<accession>A0A7K3LKP5</accession>
<dbReference type="InterPro" id="IPR036390">
    <property type="entry name" value="WH_DNA-bd_sf"/>
</dbReference>
<keyword evidence="1" id="KW-0805">Transcription regulation</keyword>
<feature type="domain" description="HTH gntR-type" evidence="4">
    <location>
        <begin position="7"/>
        <end position="74"/>
    </location>
</feature>
<evidence type="ECO:0000313" key="6">
    <source>
        <dbReference type="Proteomes" id="UP000466307"/>
    </source>
</evidence>
<proteinExistence type="predicted"/>
<dbReference type="GO" id="GO:0003677">
    <property type="term" value="F:DNA binding"/>
    <property type="evidence" value="ECO:0007669"/>
    <property type="project" value="UniProtKB-KW"/>
</dbReference>
<evidence type="ECO:0000259" key="4">
    <source>
        <dbReference type="PROSITE" id="PS50949"/>
    </source>
</evidence>
<dbReference type="InterPro" id="IPR011711">
    <property type="entry name" value="GntR_C"/>
</dbReference>
<keyword evidence="2" id="KW-0238">DNA-binding</keyword>
<evidence type="ECO:0000256" key="2">
    <source>
        <dbReference type="ARBA" id="ARBA00023125"/>
    </source>
</evidence>
<evidence type="ECO:0000256" key="3">
    <source>
        <dbReference type="ARBA" id="ARBA00023163"/>
    </source>
</evidence>
<dbReference type="Gene3D" id="1.20.120.530">
    <property type="entry name" value="GntR ligand-binding domain-like"/>
    <property type="match status" value="1"/>
</dbReference>
<dbReference type="EMBL" id="JAADZU010000009">
    <property type="protein sequence ID" value="NDK88832.1"/>
    <property type="molecule type" value="Genomic_DNA"/>
</dbReference>
<dbReference type="AlphaFoldDB" id="A0A7K3LKP5"/>
<sequence>MLNASGISAAERVYGEVKELILTNEIPGGELISEGEIAQRCEVSRTPVREAFLRLQAEGWMRLYPKRGALVVPVTDREARDVVEARRLLEGHAVRTVVAAPAGLTTLTAGLRRNLDDHRDVHADDIARFSRVDAEFHQLIVTAGDNEVLSGFYTGLGERHRRMTTASVHRDPAITDRILADHAELLNRIEQRDAVGFDAALERHLTTVHDIPGATR</sequence>
<dbReference type="InterPro" id="IPR036388">
    <property type="entry name" value="WH-like_DNA-bd_sf"/>
</dbReference>
<dbReference type="PRINTS" id="PR00035">
    <property type="entry name" value="HTHGNTR"/>
</dbReference>
<dbReference type="SUPFAM" id="SSF48008">
    <property type="entry name" value="GntR ligand-binding domain-like"/>
    <property type="match status" value="1"/>
</dbReference>
<evidence type="ECO:0000256" key="1">
    <source>
        <dbReference type="ARBA" id="ARBA00023015"/>
    </source>
</evidence>
<dbReference type="RefSeq" id="WP_059036363.1">
    <property type="nucleotide sequence ID" value="NZ_JAADZU010000009.1"/>
</dbReference>
<gene>
    <name evidence="5" type="ORF">GYA93_04450</name>
</gene>
<dbReference type="PANTHER" id="PTHR43537:SF24">
    <property type="entry name" value="GLUCONATE OPERON TRANSCRIPTIONAL REPRESSOR"/>
    <property type="match status" value="1"/>
</dbReference>
<organism evidence="5 6">
    <name type="scientific">Gordonia desulfuricans</name>
    <dbReference type="NCBI Taxonomy" id="89051"/>
    <lineage>
        <taxon>Bacteria</taxon>
        <taxon>Bacillati</taxon>
        <taxon>Actinomycetota</taxon>
        <taxon>Actinomycetes</taxon>
        <taxon>Mycobacteriales</taxon>
        <taxon>Gordoniaceae</taxon>
        <taxon>Gordonia</taxon>
    </lineage>
</organism>
<keyword evidence="6" id="KW-1185">Reference proteome</keyword>
<dbReference type="Pfam" id="PF00392">
    <property type="entry name" value="GntR"/>
    <property type="match status" value="1"/>
</dbReference>
<comment type="caution">
    <text evidence="5">The sequence shown here is derived from an EMBL/GenBank/DDBJ whole genome shotgun (WGS) entry which is preliminary data.</text>
</comment>
<dbReference type="PROSITE" id="PS50949">
    <property type="entry name" value="HTH_GNTR"/>
    <property type="match status" value="1"/>
</dbReference>
<dbReference type="SMART" id="SM00895">
    <property type="entry name" value="FCD"/>
    <property type="match status" value="1"/>
</dbReference>
<dbReference type="Gene3D" id="1.10.10.10">
    <property type="entry name" value="Winged helix-like DNA-binding domain superfamily/Winged helix DNA-binding domain"/>
    <property type="match status" value="1"/>
</dbReference>
<dbReference type="GO" id="GO:0003700">
    <property type="term" value="F:DNA-binding transcription factor activity"/>
    <property type="evidence" value="ECO:0007669"/>
    <property type="project" value="InterPro"/>
</dbReference>
<name>A0A7K3LKP5_9ACTN</name>
<dbReference type="SUPFAM" id="SSF46785">
    <property type="entry name" value="Winged helix' DNA-binding domain"/>
    <property type="match status" value="1"/>
</dbReference>
<dbReference type="Proteomes" id="UP000466307">
    <property type="component" value="Unassembled WGS sequence"/>
</dbReference>
<dbReference type="InterPro" id="IPR008920">
    <property type="entry name" value="TF_FadR/GntR_C"/>
</dbReference>
<dbReference type="Pfam" id="PF07729">
    <property type="entry name" value="FCD"/>
    <property type="match status" value="1"/>
</dbReference>
<protein>
    <submittedName>
        <fullName evidence="5">GntR family transcriptional regulator</fullName>
    </submittedName>
</protein>
<keyword evidence="3" id="KW-0804">Transcription</keyword>
<evidence type="ECO:0000313" key="5">
    <source>
        <dbReference type="EMBL" id="NDK88832.1"/>
    </source>
</evidence>
<dbReference type="InterPro" id="IPR000524">
    <property type="entry name" value="Tscrpt_reg_HTH_GntR"/>
</dbReference>